<dbReference type="InterPro" id="IPR036179">
    <property type="entry name" value="Ig-like_dom_sf"/>
</dbReference>
<dbReference type="InterPro" id="IPR013783">
    <property type="entry name" value="Ig-like_fold"/>
</dbReference>
<reference evidence="4 5" key="1">
    <citation type="journal article" date="2024" name="Ann. Entomol. Soc. Am.">
        <title>Genomic analyses of the southern and eastern yellowjacket wasps (Hymenoptera: Vespidae) reveal evolutionary signatures of social life.</title>
        <authorList>
            <person name="Catto M.A."/>
            <person name="Caine P.B."/>
            <person name="Orr S.E."/>
            <person name="Hunt B.G."/>
            <person name="Goodisman M.A.D."/>
        </authorList>
    </citation>
    <scope>NUCLEOTIDE SEQUENCE [LARGE SCALE GENOMIC DNA]</scope>
    <source>
        <strain evidence="4">232</strain>
        <tissue evidence="4">Head and thorax</tissue>
    </source>
</reference>
<feature type="domain" description="Ig-like" evidence="3">
    <location>
        <begin position="11"/>
        <end position="98"/>
    </location>
</feature>
<feature type="region of interest" description="Disordered" evidence="2">
    <location>
        <begin position="139"/>
        <end position="162"/>
    </location>
</feature>
<evidence type="ECO:0000256" key="2">
    <source>
        <dbReference type="SAM" id="MobiDB-lite"/>
    </source>
</evidence>
<dbReference type="InterPro" id="IPR013162">
    <property type="entry name" value="CD80_C2-set"/>
</dbReference>
<dbReference type="EMBL" id="JAYRBN010000056">
    <property type="protein sequence ID" value="KAL2743248.1"/>
    <property type="molecule type" value="Genomic_DNA"/>
</dbReference>
<dbReference type="PANTHER" id="PTHR23278:SF28">
    <property type="entry name" value="SIDESTEP IV, ISOFORM C"/>
    <property type="match status" value="1"/>
</dbReference>
<evidence type="ECO:0000313" key="4">
    <source>
        <dbReference type="EMBL" id="KAL2743248.1"/>
    </source>
</evidence>
<dbReference type="SUPFAM" id="SSF48726">
    <property type="entry name" value="Immunoglobulin"/>
    <property type="match status" value="1"/>
</dbReference>
<evidence type="ECO:0000313" key="5">
    <source>
        <dbReference type="Proteomes" id="UP001607303"/>
    </source>
</evidence>
<organism evidence="4 5">
    <name type="scientific">Vespula maculifrons</name>
    <name type="common">Eastern yellow jacket</name>
    <name type="synonym">Wasp</name>
    <dbReference type="NCBI Taxonomy" id="7453"/>
    <lineage>
        <taxon>Eukaryota</taxon>
        <taxon>Metazoa</taxon>
        <taxon>Ecdysozoa</taxon>
        <taxon>Arthropoda</taxon>
        <taxon>Hexapoda</taxon>
        <taxon>Insecta</taxon>
        <taxon>Pterygota</taxon>
        <taxon>Neoptera</taxon>
        <taxon>Endopterygota</taxon>
        <taxon>Hymenoptera</taxon>
        <taxon>Apocrita</taxon>
        <taxon>Aculeata</taxon>
        <taxon>Vespoidea</taxon>
        <taxon>Vespidae</taxon>
        <taxon>Vespinae</taxon>
        <taxon>Vespula</taxon>
    </lineage>
</organism>
<dbReference type="InterPro" id="IPR007110">
    <property type="entry name" value="Ig-like_dom"/>
</dbReference>
<dbReference type="PANTHER" id="PTHR23278">
    <property type="entry name" value="SIDESTEP PROTEIN"/>
    <property type="match status" value="1"/>
</dbReference>
<dbReference type="Pfam" id="PF08205">
    <property type="entry name" value="C2-set_2"/>
    <property type="match status" value="1"/>
</dbReference>
<name>A0ABD2CDX2_VESMC</name>
<dbReference type="Proteomes" id="UP001607303">
    <property type="component" value="Unassembled WGS sequence"/>
</dbReference>
<dbReference type="Gene3D" id="2.60.40.10">
    <property type="entry name" value="Immunoglobulins"/>
    <property type="match status" value="1"/>
</dbReference>
<dbReference type="PROSITE" id="PS50835">
    <property type="entry name" value="IG_LIKE"/>
    <property type="match status" value="1"/>
</dbReference>
<feature type="non-terminal residue" evidence="4">
    <location>
        <position position="162"/>
    </location>
</feature>
<sequence>MMRDWKVGLKPLKVEILEKDKTLSAGKKYEVECRSTGSKPVANLTWWKTSKQLKKMAKNFQEGGTSVSVLQWIPNIDDDGKFLACRAENPKLPEAAIEDRWKLKNKFDYSDKFLKASKDKRGETYQAGLEFHSNASVFYTTSSSNKDPRNSRSSLKENRLDT</sequence>
<proteinExistence type="predicted"/>
<keyword evidence="5" id="KW-1185">Reference proteome</keyword>
<evidence type="ECO:0000256" key="1">
    <source>
        <dbReference type="ARBA" id="ARBA00023157"/>
    </source>
</evidence>
<protein>
    <submittedName>
        <fullName evidence="4">Nephrin-like</fullName>
    </submittedName>
</protein>
<accession>A0ABD2CDX2</accession>
<dbReference type="AlphaFoldDB" id="A0ABD2CDX2"/>
<gene>
    <name evidence="4" type="ORF">V1477_008737</name>
</gene>
<evidence type="ECO:0000259" key="3">
    <source>
        <dbReference type="PROSITE" id="PS50835"/>
    </source>
</evidence>
<comment type="caution">
    <text evidence="4">The sequence shown here is derived from an EMBL/GenBank/DDBJ whole genome shotgun (WGS) entry which is preliminary data.</text>
</comment>
<keyword evidence="1" id="KW-1015">Disulfide bond</keyword>
<feature type="compositionally biased region" description="Basic and acidic residues" evidence="2">
    <location>
        <begin position="146"/>
        <end position="162"/>
    </location>
</feature>